<evidence type="ECO:0000313" key="2">
    <source>
        <dbReference type="Proteomes" id="UP000659124"/>
    </source>
</evidence>
<dbReference type="RefSeq" id="WP_188090617.1">
    <property type="nucleotide sequence ID" value="NZ_JACVFC010000003.1"/>
</dbReference>
<reference evidence="1 2" key="1">
    <citation type="submission" date="2020-09" db="EMBL/GenBank/DDBJ databases">
        <title>Genome sequences of type strains of Chitinophaga qingshengii and Chitinophaga varians.</title>
        <authorList>
            <person name="Kittiwongwattana C."/>
        </authorList>
    </citation>
    <scope>NUCLEOTIDE SEQUENCE [LARGE SCALE GENOMIC DNA]</scope>
    <source>
        <strain evidence="1 2">JCM 30026</strain>
    </source>
</reference>
<organism evidence="1 2">
    <name type="scientific">Chitinophaga qingshengii</name>
    <dbReference type="NCBI Taxonomy" id="1569794"/>
    <lineage>
        <taxon>Bacteria</taxon>
        <taxon>Pseudomonadati</taxon>
        <taxon>Bacteroidota</taxon>
        <taxon>Chitinophagia</taxon>
        <taxon>Chitinophagales</taxon>
        <taxon>Chitinophagaceae</taxon>
        <taxon>Chitinophaga</taxon>
    </lineage>
</organism>
<keyword evidence="2" id="KW-1185">Reference proteome</keyword>
<accession>A0ABR7TV78</accession>
<name>A0ABR7TV78_9BACT</name>
<sequence length="61" mass="6665">MKKKKLNLSKLFLNKDVISHLSQEKILGGAATVLEQTCRRSCYASCIACVTKDVSCVVTSC</sequence>
<evidence type="ECO:0000313" key="1">
    <source>
        <dbReference type="EMBL" id="MBC9933523.1"/>
    </source>
</evidence>
<proteinExistence type="predicted"/>
<comment type="caution">
    <text evidence="1">The sequence shown here is derived from an EMBL/GenBank/DDBJ whole genome shotgun (WGS) entry which is preliminary data.</text>
</comment>
<dbReference type="Proteomes" id="UP000659124">
    <property type="component" value="Unassembled WGS sequence"/>
</dbReference>
<dbReference type="NCBIfam" id="NF038153">
    <property type="entry name" value="lant_leader_L1a"/>
    <property type="match status" value="1"/>
</dbReference>
<dbReference type="InterPro" id="IPR058238">
    <property type="entry name" value="Lant_leader_dom"/>
</dbReference>
<gene>
    <name evidence="1" type="ORF">ICL07_24250</name>
</gene>
<dbReference type="EMBL" id="JACVFC010000003">
    <property type="protein sequence ID" value="MBC9933523.1"/>
    <property type="molecule type" value="Genomic_DNA"/>
</dbReference>
<protein>
    <submittedName>
        <fullName evidence="1">Class I lanthipeptide</fullName>
    </submittedName>
</protein>